<keyword evidence="2" id="KW-1185">Reference proteome</keyword>
<dbReference type="AlphaFoldDB" id="A0A367R6J3"/>
<dbReference type="Pfam" id="PF13384">
    <property type="entry name" value="HTH_23"/>
    <property type="match status" value="1"/>
</dbReference>
<dbReference type="SUPFAM" id="SSF46689">
    <property type="entry name" value="Homeodomain-like"/>
    <property type="match status" value="1"/>
</dbReference>
<dbReference type="Proteomes" id="UP000252107">
    <property type="component" value="Unassembled WGS sequence"/>
</dbReference>
<dbReference type="InterPro" id="IPR009057">
    <property type="entry name" value="Homeodomain-like_sf"/>
</dbReference>
<sequence>MPSALRIILTAEEDLTLKELSCADKVPRRTKLRAIALRLNAHGWNVPQIAEYLGWAQQTVRQTIKRWEFQGLGGLWEAPGRGKKRTWQQEDWQVLEECLGQNRRYSARQLSQKLFKERQIELGAEQIRRLLKKKGGVGNVSATVRL</sequence>
<comment type="caution">
    <text evidence="1">The sequence shown here is derived from an EMBL/GenBank/DDBJ whole genome shotgun (WGS) entry which is preliminary data.</text>
</comment>
<reference evidence="1" key="1">
    <citation type="submission" date="2016-04" db="EMBL/GenBank/DDBJ databases">
        <authorList>
            <person name="Tabuchi Yagui T.R."/>
        </authorList>
    </citation>
    <scope>NUCLEOTIDE SEQUENCE [LARGE SCALE GENOMIC DNA]</scope>
    <source>
        <strain evidence="1">NIES-26</strain>
    </source>
</reference>
<evidence type="ECO:0008006" key="3">
    <source>
        <dbReference type="Google" id="ProtNLM"/>
    </source>
</evidence>
<proteinExistence type="predicted"/>
<dbReference type="EMBL" id="LXQD01000214">
    <property type="protein sequence ID" value="RCJ32117.1"/>
    <property type="molecule type" value="Genomic_DNA"/>
</dbReference>
<evidence type="ECO:0000313" key="1">
    <source>
        <dbReference type="EMBL" id="RCJ32117.1"/>
    </source>
</evidence>
<organism evidence="1 2">
    <name type="scientific">Nostoc minutum NIES-26</name>
    <dbReference type="NCBI Taxonomy" id="1844469"/>
    <lineage>
        <taxon>Bacteria</taxon>
        <taxon>Bacillati</taxon>
        <taxon>Cyanobacteriota</taxon>
        <taxon>Cyanophyceae</taxon>
        <taxon>Nostocales</taxon>
        <taxon>Nostocaceae</taxon>
        <taxon>Nostoc</taxon>
    </lineage>
</organism>
<name>A0A367R6J3_9NOSO</name>
<evidence type="ECO:0000313" key="2">
    <source>
        <dbReference type="Proteomes" id="UP000252107"/>
    </source>
</evidence>
<gene>
    <name evidence="1" type="ORF">A6770_41270</name>
</gene>
<protein>
    <recommendedName>
        <fullName evidence="3">Transposase</fullName>
    </recommendedName>
</protein>
<accession>A0A367R6J3</accession>